<keyword evidence="5" id="KW-0479">Metal-binding</keyword>
<dbReference type="SFLD" id="SFLDF00274">
    <property type="entry name" value="ribosomal_protein_S12_methylth"/>
    <property type="match status" value="1"/>
</dbReference>
<evidence type="ECO:0000259" key="9">
    <source>
        <dbReference type="PROSITE" id="PS51918"/>
    </source>
</evidence>
<evidence type="ECO:0000256" key="6">
    <source>
        <dbReference type="ARBA" id="ARBA00023004"/>
    </source>
</evidence>
<dbReference type="Pfam" id="PF18693">
    <property type="entry name" value="TRAM_2"/>
    <property type="match status" value="1"/>
</dbReference>
<dbReference type="InterPro" id="IPR005839">
    <property type="entry name" value="Methylthiotransferase"/>
</dbReference>
<dbReference type="InterPro" id="IPR007197">
    <property type="entry name" value="rSAM"/>
</dbReference>
<dbReference type="OrthoDB" id="190098at2759"/>
<feature type="domain" description="MTTase N-terminal" evidence="8">
    <location>
        <begin position="106"/>
        <end position="221"/>
    </location>
</feature>
<reference evidence="10 11" key="1">
    <citation type="journal article" date="2014" name="Nat. Commun.">
        <title>Klebsormidium flaccidum genome reveals primary factors for plant terrestrial adaptation.</title>
        <authorList>
            <person name="Hori K."/>
            <person name="Maruyama F."/>
            <person name="Fujisawa T."/>
            <person name="Togashi T."/>
            <person name="Yamamoto N."/>
            <person name="Seo M."/>
            <person name="Sato S."/>
            <person name="Yamada T."/>
            <person name="Mori H."/>
            <person name="Tajima N."/>
            <person name="Moriyama T."/>
            <person name="Ikeuchi M."/>
            <person name="Watanabe M."/>
            <person name="Wada H."/>
            <person name="Kobayashi K."/>
            <person name="Saito M."/>
            <person name="Masuda T."/>
            <person name="Sasaki-Sekimoto Y."/>
            <person name="Mashiguchi K."/>
            <person name="Awai K."/>
            <person name="Shimojima M."/>
            <person name="Masuda S."/>
            <person name="Iwai M."/>
            <person name="Nobusawa T."/>
            <person name="Narise T."/>
            <person name="Kondo S."/>
            <person name="Saito H."/>
            <person name="Sato R."/>
            <person name="Murakawa M."/>
            <person name="Ihara Y."/>
            <person name="Oshima-Yamada Y."/>
            <person name="Ohtaka K."/>
            <person name="Satoh M."/>
            <person name="Sonobe K."/>
            <person name="Ishii M."/>
            <person name="Ohtani R."/>
            <person name="Kanamori-Sato M."/>
            <person name="Honoki R."/>
            <person name="Miyazaki D."/>
            <person name="Mochizuki H."/>
            <person name="Umetsu J."/>
            <person name="Higashi K."/>
            <person name="Shibata D."/>
            <person name="Kamiya Y."/>
            <person name="Sato N."/>
            <person name="Nakamura Y."/>
            <person name="Tabata S."/>
            <person name="Ida S."/>
            <person name="Kurokawa K."/>
            <person name="Ohta H."/>
        </authorList>
    </citation>
    <scope>NUCLEOTIDE SEQUENCE [LARGE SCALE GENOMIC DNA]</scope>
    <source>
        <strain evidence="10 11">NIES-2285</strain>
    </source>
</reference>
<dbReference type="Gene3D" id="2.40.50.140">
    <property type="entry name" value="Nucleic acid-binding proteins"/>
    <property type="match status" value="1"/>
</dbReference>
<protein>
    <submittedName>
        <fullName evidence="10">Methylthiotransferase</fullName>
    </submittedName>
</protein>
<dbReference type="PROSITE" id="PS01278">
    <property type="entry name" value="MTTASE_RADICAL"/>
    <property type="match status" value="1"/>
</dbReference>
<dbReference type="SUPFAM" id="SSF102114">
    <property type="entry name" value="Radical SAM enzymes"/>
    <property type="match status" value="1"/>
</dbReference>
<dbReference type="FunFam" id="3.40.50.12160:FF:000003">
    <property type="entry name" value="CDK5 regulatory subunit-associated protein 1"/>
    <property type="match status" value="1"/>
</dbReference>
<dbReference type="GO" id="GO:0035599">
    <property type="term" value="F:aspartic acid methylthiotransferase activity"/>
    <property type="evidence" value="ECO:0000318"/>
    <property type="project" value="GO_Central"/>
</dbReference>
<dbReference type="InterPro" id="IPR023404">
    <property type="entry name" value="rSAM_horseshoe"/>
</dbReference>
<dbReference type="InterPro" id="IPR013848">
    <property type="entry name" value="Methylthiotransferase_N"/>
</dbReference>
<proteinExistence type="inferred from homology"/>
<dbReference type="Pfam" id="PF00919">
    <property type="entry name" value="UPF0004"/>
    <property type="match status" value="1"/>
</dbReference>
<dbReference type="SFLD" id="SFLDG01082">
    <property type="entry name" value="B12-binding_domain_containing"/>
    <property type="match status" value="1"/>
</dbReference>
<evidence type="ECO:0000259" key="8">
    <source>
        <dbReference type="PROSITE" id="PS51449"/>
    </source>
</evidence>
<dbReference type="EMBL" id="DF237047">
    <property type="protein sequence ID" value="GAQ82031.1"/>
    <property type="molecule type" value="Genomic_DNA"/>
</dbReference>
<comment type="cofactor">
    <cofactor evidence="1">
        <name>[4Fe-4S] cluster</name>
        <dbReference type="ChEBI" id="CHEBI:49883"/>
    </cofactor>
</comment>
<evidence type="ECO:0000313" key="10">
    <source>
        <dbReference type="EMBL" id="GAQ82031.1"/>
    </source>
</evidence>
<dbReference type="InterPro" id="IPR006638">
    <property type="entry name" value="Elp3/MiaA/NifB-like_rSAM"/>
</dbReference>
<keyword evidence="11" id="KW-1185">Reference proteome</keyword>
<feature type="domain" description="Radical SAM core" evidence="9">
    <location>
        <begin position="254"/>
        <end position="485"/>
    </location>
</feature>
<dbReference type="InterPro" id="IPR058240">
    <property type="entry name" value="rSAM_sf"/>
</dbReference>
<dbReference type="SFLD" id="SFLDG01061">
    <property type="entry name" value="methylthiotransferase"/>
    <property type="match status" value="1"/>
</dbReference>
<name>A0A0U9HJJ6_KLENI</name>
<dbReference type="InterPro" id="IPR005840">
    <property type="entry name" value="Ribosomal_uS12_MeSTrfase_RimO"/>
</dbReference>
<dbReference type="InterPro" id="IPR020612">
    <property type="entry name" value="Methylthiotransferase_CS"/>
</dbReference>
<dbReference type="GO" id="GO:0006400">
    <property type="term" value="P:tRNA modification"/>
    <property type="evidence" value="ECO:0007669"/>
    <property type="project" value="InterPro"/>
</dbReference>
<dbReference type="PROSITE" id="PS51449">
    <property type="entry name" value="MTTASE_N"/>
    <property type="match status" value="1"/>
</dbReference>
<dbReference type="AlphaFoldDB" id="A0A0U9HJJ6"/>
<evidence type="ECO:0000256" key="1">
    <source>
        <dbReference type="ARBA" id="ARBA00001966"/>
    </source>
</evidence>
<evidence type="ECO:0000256" key="3">
    <source>
        <dbReference type="ARBA" id="ARBA00022490"/>
    </source>
</evidence>
<dbReference type="Gene3D" id="3.80.30.20">
    <property type="entry name" value="tm_1862 like domain"/>
    <property type="match status" value="1"/>
</dbReference>
<dbReference type="GO" id="GO:0051539">
    <property type="term" value="F:4 iron, 4 sulfur cluster binding"/>
    <property type="evidence" value="ECO:0000318"/>
    <property type="project" value="GO_Central"/>
</dbReference>
<dbReference type="Gene3D" id="3.40.50.12160">
    <property type="entry name" value="Methylthiotransferase, N-terminal domain"/>
    <property type="match status" value="1"/>
</dbReference>
<dbReference type="PANTHER" id="PTHR43837:SF1">
    <property type="entry name" value="RIBOSOMAL PROTEIN US12 METHYLTHIOTRANSFERASE RIMO"/>
    <property type="match status" value="1"/>
</dbReference>
<dbReference type="HAMAP" id="MF_01865">
    <property type="entry name" value="MTTase_RimO"/>
    <property type="match status" value="1"/>
</dbReference>
<evidence type="ECO:0000313" key="11">
    <source>
        <dbReference type="Proteomes" id="UP000054558"/>
    </source>
</evidence>
<keyword evidence="4" id="KW-0949">S-adenosyl-L-methionine</keyword>
<evidence type="ECO:0000256" key="2">
    <source>
        <dbReference type="ARBA" id="ARBA00022485"/>
    </source>
</evidence>
<dbReference type="NCBIfam" id="TIGR00089">
    <property type="entry name" value="MiaB/RimO family radical SAM methylthiotransferase"/>
    <property type="match status" value="1"/>
</dbReference>
<sequence length="557" mass="61071">MGTLAQAVDRCKILSAAAHSKSEVHCKPQAETGARSLICRHQVESLHDALGRRSGFFGGSLQPIGRRNGLQLQLQRSLKTVRAALAEATEAAAPTLAETPVVKKTGSVALVALGCPKNTVDAEVMLGDLQRQGYQITDDPDTADVVIVNTCAFIEDAKRESIDAITEAGELKGKSAKGVLVTGCLAQRYSKELASELPFVDAVVGFESYSQLGAQVERILATGTASTSTSSLEQNVLVGTPHVPFRVESERRRITAQHTAYLRVAEGCDHTCTFCSIPGFRGKFRSKRFEAVVAEANLLAASGAREICLIAEDTNQWGSDFGESDPRRLQDLLHAIAENPRVKWIRLLYCYPSYFTEELITAIASIDKVCKYIDIPLQHISAAVLQRMQRPSKTHAEGLLRKLKERIPGLVLRTTFISGFPGETEGDHEELMGAVKEFGFERGGVFAYSREDGTPAADLEKQVGRRTKDRRQCELQDMMRDRQMDWAGQQIGRTLDVMIDVMDGHVAVGRSQYDAPEIDNRVRIEGCLIPFTPGSVLQCRVVGAEDWDLIAEPIEVS</sequence>
<dbReference type="GO" id="GO:0046872">
    <property type="term" value="F:metal ion binding"/>
    <property type="evidence" value="ECO:0007669"/>
    <property type="project" value="UniProtKB-KW"/>
</dbReference>
<dbReference type="SMART" id="SM00729">
    <property type="entry name" value="Elp3"/>
    <property type="match status" value="1"/>
</dbReference>
<dbReference type="PANTHER" id="PTHR43837">
    <property type="entry name" value="RIBOSOMAL PROTEIN S12 METHYLTHIOTRANSFERASE RIMO"/>
    <property type="match status" value="1"/>
</dbReference>
<dbReference type="NCBIfam" id="TIGR01125">
    <property type="entry name" value="30S ribosomal protein S12 methylthiotransferase RimO"/>
    <property type="match status" value="1"/>
</dbReference>
<keyword evidence="6" id="KW-0408">Iron</keyword>
<dbReference type="PROSITE" id="PS51918">
    <property type="entry name" value="RADICAL_SAM"/>
    <property type="match status" value="1"/>
</dbReference>
<evidence type="ECO:0000256" key="7">
    <source>
        <dbReference type="ARBA" id="ARBA00023014"/>
    </source>
</evidence>
<dbReference type="Proteomes" id="UP000054558">
    <property type="component" value="Unassembled WGS sequence"/>
</dbReference>
<organism evidence="10 11">
    <name type="scientific">Klebsormidium nitens</name>
    <name type="common">Green alga</name>
    <name type="synonym">Ulothrix nitens</name>
    <dbReference type="NCBI Taxonomy" id="105231"/>
    <lineage>
        <taxon>Eukaryota</taxon>
        <taxon>Viridiplantae</taxon>
        <taxon>Streptophyta</taxon>
        <taxon>Klebsormidiophyceae</taxon>
        <taxon>Klebsormidiales</taxon>
        <taxon>Klebsormidiaceae</taxon>
        <taxon>Klebsormidium</taxon>
    </lineage>
</organism>
<dbReference type="GO" id="GO:0005829">
    <property type="term" value="C:cytosol"/>
    <property type="evidence" value="ECO:0000318"/>
    <property type="project" value="GO_Central"/>
</dbReference>
<dbReference type="InterPro" id="IPR002792">
    <property type="entry name" value="TRAM_dom"/>
</dbReference>
<keyword evidence="2" id="KW-0004">4Fe-4S</keyword>
<evidence type="ECO:0000256" key="4">
    <source>
        <dbReference type="ARBA" id="ARBA00022691"/>
    </source>
</evidence>
<accession>A0A0U9HJJ6</accession>
<gene>
    <name evidence="10" type="ORF">KFL_000980180</name>
</gene>
<keyword evidence="7" id="KW-0411">Iron-sulfur</keyword>
<dbReference type="CDD" id="cd01335">
    <property type="entry name" value="Radical_SAM"/>
    <property type="match status" value="1"/>
</dbReference>
<dbReference type="InterPro" id="IPR012340">
    <property type="entry name" value="NA-bd_OB-fold"/>
</dbReference>
<keyword evidence="10" id="KW-0808">Transferase</keyword>
<dbReference type="Pfam" id="PF04055">
    <property type="entry name" value="Radical_SAM"/>
    <property type="match status" value="1"/>
</dbReference>
<dbReference type="FunFam" id="3.80.30.20:FF:000001">
    <property type="entry name" value="tRNA-2-methylthio-N(6)-dimethylallyladenosine synthase 2"/>
    <property type="match status" value="1"/>
</dbReference>
<dbReference type="STRING" id="105231.A0A0U9HJJ6"/>
<dbReference type="InterPro" id="IPR038135">
    <property type="entry name" value="Methylthiotransferase_N_sf"/>
</dbReference>
<dbReference type="SFLD" id="SFLDS00029">
    <property type="entry name" value="Radical_SAM"/>
    <property type="match status" value="1"/>
</dbReference>
<evidence type="ECO:0000256" key="5">
    <source>
        <dbReference type="ARBA" id="ARBA00022723"/>
    </source>
</evidence>
<keyword evidence="3" id="KW-0963">Cytoplasm</keyword>
<dbReference type="OMA" id="YLQPAEM"/>